<dbReference type="EMBL" id="PYNF01000003">
    <property type="protein sequence ID" value="PSV00560.1"/>
    <property type="molecule type" value="Genomic_DNA"/>
</dbReference>
<dbReference type="RefSeq" id="WP_107289190.1">
    <property type="nucleotide sequence ID" value="NZ_PYNF01000003.1"/>
</dbReference>
<comment type="caution">
    <text evidence="1">The sequence shown here is derived from an EMBL/GenBank/DDBJ whole genome shotgun (WGS) entry which is preliminary data.</text>
</comment>
<accession>A0A2T3KLN4</accession>
<evidence type="ECO:0000313" key="2">
    <source>
        <dbReference type="Proteomes" id="UP000241426"/>
    </source>
</evidence>
<dbReference type="Proteomes" id="UP000241426">
    <property type="component" value="Unassembled WGS sequence"/>
</dbReference>
<name>A0A2T3KLN4_9GAMM</name>
<organism evidence="1 2">
    <name type="scientific">Photobacterium kishitanii</name>
    <dbReference type="NCBI Taxonomy" id="318456"/>
    <lineage>
        <taxon>Bacteria</taxon>
        <taxon>Pseudomonadati</taxon>
        <taxon>Pseudomonadota</taxon>
        <taxon>Gammaproteobacteria</taxon>
        <taxon>Vibrionales</taxon>
        <taxon>Vibrionaceae</taxon>
        <taxon>Photobacterium</taxon>
    </lineage>
</organism>
<dbReference type="AlphaFoldDB" id="A0A2T3KLN4"/>
<gene>
    <name evidence="1" type="ORF">C9J27_05340</name>
</gene>
<protein>
    <submittedName>
        <fullName evidence="1">Uncharacterized protein</fullName>
    </submittedName>
</protein>
<evidence type="ECO:0000313" key="1">
    <source>
        <dbReference type="EMBL" id="PSV00560.1"/>
    </source>
</evidence>
<reference evidence="1 2" key="1">
    <citation type="submission" date="2018-01" db="EMBL/GenBank/DDBJ databases">
        <title>Whole genome sequencing of Histamine producing bacteria.</title>
        <authorList>
            <person name="Butler K."/>
        </authorList>
    </citation>
    <scope>NUCLEOTIDE SEQUENCE [LARGE SCALE GENOMIC DNA]</scope>
    <source>
        <strain evidence="1 2">FS-7.2</strain>
    </source>
</reference>
<sequence>MSKELKKLRQITKEDKNNGNVFLSKSTVERFSIPLLKSIYRDFIGDLLLDQIEVSVKKDIISTKRWMAEIKATKDELQRIASIVIPYIPIMYYEHHNGATFKLTTNLVNRLKDFSCNLDKIPCEDVSMPYSVTSFDFGDDQDRHLGVFGDSRKIESVIIIEGKTQASLYSETLRKHYGISASDKVTFFDFFIYDNDVTNNEENPYVEYVPHGEYFMLLVPDKDMSVSEMIDLNKAWLANNVDKNSRADLHDVKVIFEMIFKVSAYLDLKQAKKVVVRATGDNSATKISKQAKQLRRPEIFQSYIRLGSSGEYVTISDTNSSLASNHSVSGNRKRPHLRRGVSAVRYVKKDGVIVKEKRLVRSSIIHKEELSDEQIAMLHAYYELE</sequence>
<proteinExistence type="predicted"/>